<dbReference type="Pfam" id="PF08868">
    <property type="entry name" value="YugN"/>
    <property type="match status" value="1"/>
</dbReference>
<dbReference type="Gene3D" id="3.30.310.100">
    <property type="entry name" value="YugN-like"/>
    <property type="match status" value="1"/>
</dbReference>
<dbReference type="Proteomes" id="UP000251002">
    <property type="component" value="Unassembled WGS sequence"/>
</dbReference>
<keyword evidence="2" id="KW-1185">Reference proteome</keyword>
<protein>
    <recommendedName>
        <fullName evidence="3">YugN-like family protein</fullName>
    </recommendedName>
</protein>
<proteinExistence type="predicted"/>
<dbReference type="InterPro" id="IPR036491">
    <property type="entry name" value="YugN-like_sf"/>
</dbReference>
<dbReference type="RefSeq" id="WP_084244941.1">
    <property type="nucleotide sequence ID" value="NZ_CP047673.1"/>
</dbReference>
<evidence type="ECO:0000313" key="2">
    <source>
        <dbReference type="Proteomes" id="UP000251002"/>
    </source>
</evidence>
<gene>
    <name evidence="1" type="ORF">DP120_07170</name>
</gene>
<dbReference type="InterPro" id="IPR014967">
    <property type="entry name" value="Uncharacterised_YugN-like"/>
</dbReference>
<reference evidence="1 2" key="1">
    <citation type="submission" date="2018-06" db="EMBL/GenBank/DDBJ databases">
        <title>The draft genome sequences of strains SCU63 and S1.</title>
        <authorList>
            <person name="Gan L."/>
        </authorList>
    </citation>
    <scope>NUCLEOTIDE SEQUENCE [LARGE SCALE GENOMIC DNA]</scope>
    <source>
        <strain evidence="1 2">SCU63</strain>
    </source>
</reference>
<sequence length="121" mass="14115">MYFENTGLEDILVDFNLLQHIMGKHGMTKEGQWDYERVTFDRKFDVREGRYYLRVFAYAVDGDIDAGDATVKVMKPVIGKYYYPFGVEYGEDEHFPEHLLKTCADILATIKSELKAFEIQV</sequence>
<dbReference type="AlphaFoldDB" id="A0A365L1X7"/>
<name>A0A365L1X7_9BACL</name>
<dbReference type="SUPFAM" id="SSF160755">
    <property type="entry name" value="YugN-like"/>
    <property type="match status" value="1"/>
</dbReference>
<comment type="caution">
    <text evidence="1">The sequence shown here is derived from an EMBL/GenBank/DDBJ whole genome shotgun (WGS) entry which is preliminary data.</text>
</comment>
<organism evidence="1 2">
    <name type="scientific">Planococcus halotolerans</name>
    <dbReference type="NCBI Taxonomy" id="2233542"/>
    <lineage>
        <taxon>Bacteria</taxon>
        <taxon>Bacillati</taxon>
        <taxon>Bacillota</taxon>
        <taxon>Bacilli</taxon>
        <taxon>Bacillales</taxon>
        <taxon>Caryophanaceae</taxon>
        <taxon>Planococcus</taxon>
    </lineage>
</organism>
<evidence type="ECO:0000313" key="1">
    <source>
        <dbReference type="EMBL" id="RAZ79384.1"/>
    </source>
</evidence>
<evidence type="ECO:0008006" key="3">
    <source>
        <dbReference type="Google" id="ProtNLM"/>
    </source>
</evidence>
<accession>A0A365L1X7</accession>
<dbReference type="EMBL" id="QLZR01000002">
    <property type="protein sequence ID" value="RAZ79384.1"/>
    <property type="molecule type" value="Genomic_DNA"/>
</dbReference>